<protein>
    <submittedName>
        <fullName evidence="2">Uncharacterized protein</fullName>
    </submittedName>
</protein>
<accession>A0A4R7FQE9</accession>
<proteinExistence type="predicted"/>
<reference evidence="2 3" key="1">
    <citation type="submission" date="2019-03" db="EMBL/GenBank/DDBJ databases">
        <title>Genomic Encyclopedia of Archaeal and Bacterial Type Strains, Phase II (KMG-II): from individual species to whole genera.</title>
        <authorList>
            <person name="Goeker M."/>
        </authorList>
    </citation>
    <scope>NUCLEOTIDE SEQUENCE [LARGE SCALE GENOMIC DNA]</scope>
    <source>
        <strain evidence="2 3">DSM 24782</strain>
    </source>
</reference>
<evidence type="ECO:0000256" key="1">
    <source>
        <dbReference type="SAM" id="MobiDB-lite"/>
    </source>
</evidence>
<organism evidence="2 3">
    <name type="scientific">Amnibacterium kyonggiense</name>
    <dbReference type="NCBI Taxonomy" id="595671"/>
    <lineage>
        <taxon>Bacteria</taxon>
        <taxon>Bacillati</taxon>
        <taxon>Actinomycetota</taxon>
        <taxon>Actinomycetes</taxon>
        <taxon>Micrococcales</taxon>
        <taxon>Microbacteriaceae</taxon>
        <taxon>Amnibacterium</taxon>
    </lineage>
</organism>
<gene>
    <name evidence="2" type="ORF">CLV52_0550</name>
</gene>
<sequence>MGLHPSSEPALPPESVVDLEWDDFEILPAPGSEEVASGWTGLNQAIGIVSAQRHSSIAVATAALTSRAHAEHRSLAALVLDVLTGRASFDEASRTNSGKQDRVEQWYGENHRSGPRSESDEPIDADRWLYVHRDEVVGASLAAAISVIEQSGLQAHVSQADEDDYGSSASDAGRISLVVGHDGNVRAARWG</sequence>
<dbReference type="Proteomes" id="UP000295344">
    <property type="component" value="Unassembled WGS sequence"/>
</dbReference>
<dbReference type="RefSeq" id="WP_133764623.1">
    <property type="nucleotide sequence ID" value="NZ_BAAARP010000001.1"/>
</dbReference>
<evidence type="ECO:0000313" key="3">
    <source>
        <dbReference type="Proteomes" id="UP000295344"/>
    </source>
</evidence>
<dbReference type="AlphaFoldDB" id="A0A4R7FQE9"/>
<evidence type="ECO:0000313" key="2">
    <source>
        <dbReference type="EMBL" id="TDS80002.1"/>
    </source>
</evidence>
<keyword evidence="3" id="KW-1185">Reference proteome</keyword>
<feature type="region of interest" description="Disordered" evidence="1">
    <location>
        <begin position="90"/>
        <end position="121"/>
    </location>
</feature>
<dbReference type="EMBL" id="SOAM01000001">
    <property type="protein sequence ID" value="TDS80002.1"/>
    <property type="molecule type" value="Genomic_DNA"/>
</dbReference>
<comment type="caution">
    <text evidence="2">The sequence shown here is derived from an EMBL/GenBank/DDBJ whole genome shotgun (WGS) entry which is preliminary data.</text>
</comment>
<name>A0A4R7FQE9_9MICO</name>